<dbReference type="InterPro" id="IPR052528">
    <property type="entry name" value="Sugar_transport-like"/>
</dbReference>
<sequence>MWILGSIVQSLCVVVIGIAALVLEGASAGWVIVGTLIVFSIARGLNSVASKDVLGKTVIKSKRGRVTGWASSASGFITVVAASAILFFFDQLQENVNFYIIGIAAATFIWLFAALVYSFIKEPLTEVHEKASSLSAILKEFRLLKNDPVFRRFVIARSLLLCAALSAPYYVLIAQGLTNSSVLTLGIFVLVSGLASLLSSPFWGMFSDYSSRKVMLISSLLSACIGVILFASVRYEFNASIIEWIIPILYFLLSVAHQGIRIGRKTYLINLGEGNKRTSYVAVSNTVIGFILLVMSSVSLLSYALSFEMLVIIFSSITFVGVVMVMRLPET</sequence>
<feature type="transmembrane region" description="Helical" evidence="4">
    <location>
        <begin position="280"/>
        <end position="303"/>
    </location>
</feature>
<dbReference type="PANTHER" id="PTHR23526">
    <property type="entry name" value="INTEGRAL MEMBRANE TRANSPORT PROTEIN-RELATED"/>
    <property type="match status" value="1"/>
</dbReference>
<dbReference type="SUPFAM" id="SSF103473">
    <property type="entry name" value="MFS general substrate transporter"/>
    <property type="match status" value="1"/>
</dbReference>
<accession>A0ABM8FAA3</accession>
<feature type="transmembrane region" description="Helical" evidence="4">
    <location>
        <begin position="214"/>
        <end position="235"/>
    </location>
</feature>
<dbReference type="Proteomes" id="UP001307608">
    <property type="component" value="Chromosome"/>
</dbReference>
<keyword evidence="7" id="KW-1185">Reference proteome</keyword>
<feature type="transmembrane region" description="Helical" evidence="4">
    <location>
        <begin position="309"/>
        <end position="328"/>
    </location>
</feature>
<protein>
    <recommendedName>
        <fullName evidence="5">Major facilitator superfamily (MFS) profile domain-containing protein</fullName>
    </recommendedName>
</protein>
<feature type="transmembrane region" description="Helical" evidence="4">
    <location>
        <begin position="149"/>
        <end position="170"/>
    </location>
</feature>
<dbReference type="InterPro" id="IPR011701">
    <property type="entry name" value="MFS"/>
</dbReference>
<dbReference type="InterPro" id="IPR036259">
    <property type="entry name" value="MFS_trans_sf"/>
</dbReference>
<dbReference type="EMBL" id="AP027271">
    <property type="protein sequence ID" value="BDX01973.1"/>
    <property type="molecule type" value="Genomic_DNA"/>
</dbReference>
<proteinExistence type="predicted"/>
<evidence type="ECO:0000259" key="5">
    <source>
        <dbReference type="PROSITE" id="PS50850"/>
    </source>
</evidence>
<feature type="transmembrane region" description="Helical" evidence="4">
    <location>
        <begin position="182"/>
        <end position="202"/>
    </location>
</feature>
<feature type="transmembrane region" description="Helical" evidence="4">
    <location>
        <begin position="66"/>
        <end position="86"/>
    </location>
</feature>
<keyword evidence="3 4" id="KW-0472">Membrane</keyword>
<feature type="domain" description="Major facilitator superfamily (MFS) profile" evidence="5">
    <location>
        <begin position="99"/>
        <end position="331"/>
    </location>
</feature>
<evidence type="ECO:0000256" key="2">
    <source>
        <dbReference type="ARBA" id="ARBA00022989"/>
    </source>
</evidence>
<evidence type="ECO:0000313" key="6">
    <source>
        <dbReference type="EMBL" id="BDX01973.1"/>
    </source>
</evidence>
<dbReference type="InterPro" id="IPR020846">
    <property type="entry name" value="MFS_dom"/>
</dbReference>
<dbReference type="PANTHER" id="PTHR23526:SF2">
    <property type="entry name" value="MAJOR FACILITATOR SUPERFAMILY (MFS) PROFILE DOMAIN-CONTAINING PROTEIN"/>
    <property type="match status" value="1"/>
</dbReference>
<feature type="transmembrane region" description="Helical" evidence="4">
    <location>
        <begin position="98"/>
        <end position="120"/>
    </location>
</feature>
<keyword evidence="2 4" id="KW-1133">Transmembrane helix</keyword>
<keyword evidence="1 4" id="KW-0812">Transmembrane</keyword>
<dbReference type="Pfam" id="PF07690">
    <property type="entry name" value="MFS_1"/>
    <property type="match status" value="1"/>
</dbReference>
<dbReference type="Gene3D" id="1.20.1250.20">
    <property type="entry name" value="MFS general substrate transporter like domains"/>
    <property type="match status" value="2"/>
</dbReference>
<feature type="transmembrane region" description="Helical" evidence="4">
    <location>
        <begin position="7"/>
        <end position="23"/>
    </location>
</feature>
<feature type="transmembrane region" description="Helical" evidence="4">
    <location>
        <begin position="241"/>
        <end position="260"/>
    </location>
</feature>
<organism evidence="6 7">
    <name type="scientific">Marinomonas pontica</name>
    <dbReference type="NCBI Taxonomy" id="264739"/>
    <lineage>
        <taxon>Bacteria</taxon>
        <taxon>Pseudomonadati</taxon>
        <taxon>Pseudomonadota</taxon>
        <taxon>Gammaproteobacteria</taxon>
        <taxon>Oceanospirillales</taxon>
        <taxon>Oceanospirillaceae</taxon>
        <taxon>Marinomonas</taxon>
    </lineage>
</organism>
<evidence type="ECO:0000313" key="7">
    <source>
        <dbReference type="Proteomes" id="UP001307608"/>
    </source>
</evidence>
<evidence type="ECO:0000256" key="4">
    <source>
        <dbReference type="SAM" id="Phobius"/>
    </source>
</evidence>
<name>A0ABM8FAA3_9GAMM</name>
<dbReference type="PROSITE" id="PS50850">
    <property type="entry name" value="MFS"/>
    <property type="match status" value="1"/>
</dbReference>
<evidence type="ECO:0000256" key="3">
    <source>
        <dbReference type="ARBA" id="ARBA00023136"/>
    </source>
</evidence>
<reference evidence="6 7" key="1">
    <citation type="submission" date="2023-01" db="EMBL/GenBank/DDBJ databases">
        <title>Complete genome sequence of Marinomonas pontica strain 200518_36.</title>
        <authorList>
            <person name="Ueki S."/>
            <person name="Gajardo G."/>
            <person name="Maruyama F."/>
        </authorList>
    </citation>
    <scope>NUCLEOTIDE SEQUENCE [LARGE SCALE GENOMIC DNA]</scope>
    <source>
        <strain evidence="6 7">200518_36</strain>
    </source>
</reference>
<feature type="transmembrane region" description="Helical" evidence="4">
    <location>
        <begin position="29"/>
        <end position="45"/>
    </location>
</feature>
<gene>
    <name evidence="6" type="ORF">MACH16_07210</name>
</gene>
<evidence type="ECO:0000256" key="1">
    <source>
        <dbReference type="ARBA" id="ARBA00022692"/>
    </source>
</evidence>